<proteinExistence type="predicted"/>
<evidence type="ECO:0000313" key="1">
    <source>
        <dbReference type="EMBL" id="GJS71524.1"/>
    </source>
</evidence>
<gene>
    <name evidence="1" type="ORF">Tco_0704365</name>
</gene>
<evidence type="ECO:0000313" key="2">
    <source>
        <dbReference type="Proteomes" id="UP001151760"/>
    </source>
</evidence>
<sequence>MAAISNVPQLVDKKGGIYSDVAPRLDPRKFNKWKKHMLCYLTRMEPYYSTYTYYKTLLNELANNGVTLSKHKINFGFVNSLSKKWLSFSQRLRNANHTQTLDLAAIYGMFVYEDNLILRRYLNTKKALITTLSDSPISTAFFSNNIVKDFQENSNDEADKRTSKEYLRDIDIEFHERDEEEVSDDEEEIRVQVLMALADDELSVGKNHARNGNGYI</sequence>
<comment type="caution">
    <text evidence="1">The sequence shown here is derived from an EMBL/GenBank/DDBJ whole genome shotgun (WGS) entry which is preliminary data.</text>
</comment>
<reference evidence="1" key="2">
    <citation type="submission" date="2022-01" db="EMBL/GenBank/DDBJ databases">
        <authorList>
            <person name="Yamashiro T."/>
            <person name="Shiraishi A."/>
            <person name="Satake H."/>
            <person name="Nakayama K."/>
        </authorList>
    </citation>
    <scope>NUCLEOTIDE SEQUENCE</scope>
</reference>
<dbReference type="EMBL" id="BQNB010010013">
    <property type="protein sequence ID" value="GJS71524.1"/>
    <property type="molecule type" value="Genomic_DNA"/>
</dbReference>
<reference evidence="1" key="1">
    <citation type="journal article" date="2022" name="Int. J. Mol. Sci.">
        <title>Draft Genome of Tanacetum Coccineum: Genomic Comparison of Closely Related Tanacetum-Family Plants.</title>
        <authorList>
            <person name="Yamashiro T."/>
            <person name="Shiraishi A."/>
            <person name="Nakayama K."/>
            <person name="Satake H."/>
        </authorList>
    </citation>
    <scope>NUCLEOTIDE SEQUENCE</scope>
</reference>
<keyword evidence="2" id="KW-1185">Reference proteome</keyword>
<organism evidence="1 2">
    <name type="scientific">Tanacetum coccineum</name>
    <dbReference type="NCBI Taxonomy" id="301880"/>
    <lineage>
        <taxon>Eukaryota</taxon>
        <taxon>Viridiplantae</taxon>
        <taxon>Streptophyta</taxon>
        <taxon>Embryophyta</taxon>
        <taxon>Tracheophyta</taxon>
        <taxon>Spermatophyta</taxon>
        <taxon>Magnoliopsida</taxon>
        <taxon>eudicotyledons</taxon>
        <taxon>Gunneridae</taxon>
        <taxon>Pentapetalae</taxon>
        <taxon>asterids</taxon>
        <taxon>campanulids</taxon>
        <taxon>Asterales</taxon>
        <taxon>Asteraceae</taxon>
        <taxon>Asteroideae</taxon>
        <taxon>Anthemideae</taxon>
        <taxon>Anthemidinae</taxon>
        <taxon>Tanacetum</taxon>
    </lineage>
</organism>
<accession>A0ABQ4Y1W0</accession>
<dbReference type="Proteomes" id="UP001151760">
    <property type="component" value="Unassembled WGS sequence"/>
</dbReference>
<name>A0ABQ4Y1W0_9ASTR</name>
<protein>
    <submittedName>
        <fullName evidence="1">Uncharacterized protein</fullName>
    </submittedName>
</protein>